<keyword evidence="3" id="KW-1185">Reference proteome</keyword>
<organism evidence="2 3">
    <name type="scientific">Pseudonocardia xishanensis</name>
    <dbReference type="NCBI Taxonomy" id="630995"/>
    <lineage>
        <taxon>Bacteria</taxon>
        <taxon>Bacillati</taxon>
        <taxon>Actinomycetota</taxon>
        <taxon>Actinomycetes</taxon>
        <taxon>Pseudonocardiales</taxon>
        <taxon>Pseudonocardiaceae</taxon>
        <taxon>Pseudonocardia</taxon>
    </lineage>
</organism>
<evidence type="ECO:0000256" key="1">
    <source>
        <dbReference type="SAM" id="MobiDB-lite"/>
    </source>
</evidence>
<dbReference type="EMBL" id="BAABGT010000016">
    <property type="protein sequence ID" value="GAA4539806.1"/>
    <property type="molecule type" value="Genomic_DNA"/>
</dbReference>
<dbReference type="Proteomes" id="UP001501598">
    <property type="component" value="Unassembled WGS sequence"/>
</dbReference>
<proteinExistence type="predicted"/>
<reference evidence="3" key="1">
    <citation type="journal article" date="2019" name="Int. J. Syst. Evol. Microbiol.">
        <title>The Global Catalogue of Microorganisms (GCM) 10K type strain sequencing project: providing services to taxonomists for standard genome sequencing and annotation.</title>
        <authorList>
            <consortium name="The Broad Institute Genomics Platform"/>
            <consortium name="The Broad Institute Genome Sequencing Center for Infectious Disease"/>
            <person name="Wu L."/>
            <person name="Ma J."/>
        </authorList>
    </citation>
    <scope>NUCLEOTIDE SEQUENCE [LARGE SCALE GENOMIC DNA]</scope>
    <source>
        <strain evidence="3">JCM 17906</strain>
    </source>
</reference>
<feature type="compositionally biased region" description="Polar residues" evidence="1">
    <location>
        <begin position="332"/>
        <end position="341"/>
    </location>
</feature>
<dbReference type="RefSeq" id="WP_345413466.1">
    <property type="nucleotide sequence ID" value="NZ_BAABGT010000016.1"/>
</dbReference>
<protein>
    <recommendedName>
        <fullName evidence="4">TIM-barrel fold metal-dependent hydrolase</fullName>
    </recommendedName>
</protein>
<comment type="caution">
    <text evidence="2">The sequence shown here is derived from an EMBL/GenBank/DDBJ whole genome shotgun (WGS) entry which is preliminary data.</text>
</comment>
<dbReference type="InterPro" id="IPR046249">
    <property type="entry name" value="DUF6282"/>
</dbReference>
<sequence length="341" mass="36243">MIDGIVDFHVHSGPSILPRRRDDPDAVAEARGTGVDRLVLKAHEGSTAERAALAGAGISGGIVLNSPVGGCNPDAVEVCARLGGRVVWLPTVSSAAHQAAAGSAALAVHRGVRLRQVPVLDDGAPARGLDEVLDLVAAHDLILASGHVPVGDAVRIFQAAHARGARRFLVNHPTFDFMNWNDDLFDPLAKLDVRLEVGCVADLDTTPADSPTMRLATAYPTSLLVLGSDLGHTSFPDYREGLTTWFRGLAPHLGEEALHPDHGRERPIVPGRVGRGRALGATSGLGRSVPCATADQRRRGSVQSPFWSPLTTDHRGRQPSRVMIDPAPKGHLTSTDAYRRR</sequence>
<dbReference type="SUPFAM" id="SSF51556">
    <property type="entry name" value="Metallo-dependent hydrolases"/>
    <property type="match status" value="1"/>
</dbReference>
<feature type="region of interest" description="Disordered" evidence="1">
    <location>
        <begin position="277"/>
        <end position="341"/>
    </location>
</feature>
<evidence type="ECO:0000313" key="2">
    <source>
        <dbReference type="EMBL" id="GAA4539806.1"/>
    </source>
</evidence>
<dbReference type="InterPro" id="IPR032466">
    <property type="entry name" value="Metal_Hydrolase"/>
</dbReference>
<dbReference type="Pfam" id="PF19799">
    <property type="entry name" value="DUF6282"/>
    <property type="match status" value="1"/>
</dbReference>
<dbReference type="Gene3D" id="3.20.20.140">
    <property type="entry name" value="Metal-dependent hydrolases"/>
    <property type="match status" value="1"/>
</dbReference>
<name>A0ABP8RID2_9PSEU</name>
<feature type="compositionally biased region" description="Polar residues" evidence="1">
    <location>
        <begin position="301"/>
        <end position="311"/>
    </location>
</feature>
<evidence type="ECO:0008006" key="4">
    <source>
        <dbReference type="Google" id="ProtNLM"/>
    </source>
</evidence>
<accession>A0ABP8RID2</accession>
<evidence type="ECO:0000313" key="3">
    <source>
        <dbReference type="Proteomes" id="UP001501598"/>
    </source>
</evidence>
<gene>
    <name evidence="2" type="ORF">GCM10023175_11710</name>
</gene>